<keyword evidence="6" id="KW-0325">Glycoprotein</keyword>
<sequence length="398" mass="45489">MAFQFARKEGFPTQYAPNHTPVGVDILDAGLIAASVILGISFFISLPTNRKDQNLSLFTRVSLSLLIGTLLLINNYGQEWEVAHIVSKTPYRAGTVDEINASISIKIGLRSVNVTLRAQPDPKSSLKYEIINYNERFEWTWDQGNFGFGPHAGRLQQEFRAAQYRGLPLPILWIIDYFVIDGEGQRYGRFYRTAGWYTHIIMWAAFACWLLTNLLFRSVIHYGAYILGLCGALQLFANLIYLVVRNPFPLVIPFEDQTLETKFGFNFWCTFVFGIICISLSAVMIFMDFKYDQELYKFFGINPLNSYDELVYLTKEERQQLRPKNPPTRDNDIPLVDLEAFDKDEDDEDVDYVPVYLKRRTVVKAPKISRTNKPSLHLKASSGSQGSSRHQGPLPPPI</sequence>
<evidence type="ECO:0000256" key="7">
    <source>
        <dbReference type="SAM" id="MobiDB-lite"/>
    </source>
</evidence>
<comment type="subcellular location">
    <subcellularLocation>
        <location evidence="1">Membrane</location>
        <topology evidence="1">Multi-pass membrane protein</topology>
    </subcellularLocation>
</comment>
<feature type="transmembrane region" description="Helical" evidence="8">
    <location>
        <begin position="26"/>
        <end position="45"/>
    </location>
</feature>
<accession>A0A9P0GWC9</accession>
<proteinExistence type="inferred from homology"/>
<evidence type="ECO:0000256" key="4">
    <source>
        <dbReference type="ARBA" id="ARBA00022989"/>
    </source>
</evidence>
<evidence type="ECO:0000256" key="8">
    <source>
        <dbReference type="SAM" id="Phobius"/>
    </source>
</evidence>
<feature type="transmembrane region" description="Helical" evidence="8">
    <location>
        <begin position="196"/>
        <end position="216"/>
    </location>
</feature>
<dbReference type="EMBL" id="OU896714">
    <property type="protein sequence ID" value="CAH1179072.1"/>
    <property type="molecule type" value="Genomic_DNA"/>
</dbReference>
<protein>
    <recommendedName>
        <fullName evidence="11">Dual oxidase maturation factor 1</fullName>
    </recommendedName>
</protein>
<evidence type="ECO:0000256" key="3">
    <source>
        <dbReference type="ARBA" id="ARBA00022692"/>
    </source>
</evidence>
<evidence type="ECO:0000256" key="1">
    <source>
        <dbReference type="ARBA" id="ARBA00004141"/>
    </source>
</evidence>
<gene>
    <name evidence="9" type="ORF">PHAECO_LOCUS12169</name>
</gene>
<comment type="similarity">
    <text evidence="2">Belongs to the DUOXA family.</text>
</comment>
<dbReference type="PANTHER" id="PTHR31158">
    <property type="entry name" value="DUAL OXIDASE 2"/>
    <property type="match status" value="1"/>
</dbReference>
<reference evidence="9" key="2">
    <citation type="submission" date="2022-10" db="EMBL/GenBank/DDBJ databases">
        <authorList>
            <consortium name="ENA_rothamsted_submissions"/>
            <consortium name="culmorum"/>
            <person name="King R."/>
        </authorList>
    </citation>
    <scope>NUCLEOTIDE SEQUENCE</scope>
</reference>
<name>A0A9P0GWC9_PHACE</name>
<dbReference type="InterPro" id="IPR018469">
    <property type="entry name" value="Dual_oxidase_maturation_fac"/>
</dbReference>
<evidence type="ECO:0000256" key="5">
    <source>
        <dbReference type="ARBA" id="ARBA00023136"/>
    </source>
</evidence>
<evidence type="ECO:0000256" key="6">
    <source>
        <dbReference type="ARBA" id="ARBA00023180"/>
    </source>
</evidence>
<feature type="region of interest" description="Disordered" evidence="7">
    <location>
        <begin position="368"/>
        <end position="398"/>
    </location>
</feature>
<dbReference type="OrthoDB" id="10042652at2759"/>
<dbReference type="GO" id="GO:0005789">
    <property type="term" value="C:endoplasmic reticulum membrane"/>
    <property type="evidence" value="ECO:0007669"/>
    <property type="project" value="InterPro"/>
</dbReference>
<dbReference type="GO" id="GO:0015031">
    <property type="term" value="P:protein transport"/>
    <property type="evidence" value="ECO:0007669"/>
    <property type="project" value="InterPro"/>
</dbReference>
<dbReference type="Proteomes" id="UP001153737">
    <property type="component" value="Chromosome 8"/>
</dbReference>
<keyword evidence="3 8" id="KW-0812">Transmembrane</keyword>
<evidence type="ECO:0000313" key="10">
    <source>
        <dbReference type="Proteomes" id="UP001153737"/>
    </source>
</evidence>
<reference evidence="9" key="1">
    <citation type="submission" date="2022-01" db="EMBL/GenBank/DDBJ databases">
        <authorList>
            <person name="King R."/>
        </authorList>
    </citation>
    <scope>NUCLEOTIDE SEQUENCE</scope>
</reference>
<dbReference type="Pfam" id="PF10204">
    <property type="entry name" value="DuoxA"/>
    <property type="match status" value="1"/>
</dbReference>
<organism evidence="9 10">
    <name type="scientific">Phaedon cochleariae</name>
    <name type="common">Mustard beetle</name>
    <dbReference type="NCBI Taxonomy" id="80249"/>
    <lineage>
        <taxon>Eukaryota</taxon>
        <taxon>Metazoa</taxon>
        <taxon>Ecdysozoa</taxon>
        <taxon>Arthropoda</taxon>
        <taxon>Hexapoda</taxon>
        <taxon>Insecta</taxon>
        <taxon>Pterygota</taxon>
        <taxon>Neoptera</taxon>
        <taxon>Endopterygota</taxon>
        <taxon>Coleoptera</taxon>
        <taxon>Polyphaga</taxon>
        <taxon>Cucujiformia</taxon>
        <taxon>Chrysomeloidea</taxon>
        <taxon>Chrysomelidae</taxon>
        <taxon>Chrysomelinae</taxon>
        <taxon>Chrysomelini</taxon>
        <taxon>Phaedon</taxon>
    </lineage>
</organism>
<dbReference type="PANTHER" id="PTHR31158:SF1">
    <property type="entry name" value="DOXA1 FACTOR-RELATED"/>
    <property type="match status" value="1"/>
</dbReference>
<keyword evidence="4 8" id="KW-1133">Transmembrane helix</keyword>
<feature type="transmembrane region" description="Helical" evidence="8">
    <location>
        <begin position="264"/>
        <end position="287"/>
    </location>
</feature>
<evidence type="ECO:0008006" key="11">
    <source>
        <dbReference type="Google" id="ProtNLM"/>
    </source>
</evidence>
<dbReference type="AlphaFoldDB" id="A0A9P0GWC9"/>
<keyword evidence="10" id="KW-1185">Reference proteome</keyword>
<feature type="transmembrane region" description="Helical" evidence="8">
    <location>
        <begin position="223"/>
        <end position="244"/>
    </location>
</feature>
<evidence type="ECO:0000256" key="2">
    <source>
        <dbReference type="ARBA" id="ARBA00009816"/>
    </source>
</evidence>
<keyword evidence="5 8" id="KW-0472">Membrane</keyword>
<evidence type="ECO:0000313" key="9">
    <source>
        <dbReference type="EMBL" id="CAH1179072.1"/>
    </source>
</evidence>